<evidence type="ECO:0000313" key="4">
    <source>
        <dbReference type="Proteomes" id="UP000580250"/>
    </source>
</evidence>
<comment type="caution">
    <text evidence="3">The sequence shown here is derived from an EMBL/GenBank/DDBJ whole genome shotgun (WGS) entry which is preliminary data.</text>
</comment>
<accession>A0A6V7UKQ8</accession>
<name>A0A6V7UKQ8_MELEN</name>
<dbReference type="Proteomes" id="UP000580250">
    <property type="component" value="Unassembled WGS sequence"/>
</dbReference>
<evidence type="ECO:0000256" key="1">
    <source>
        <dbReference type="SAM" id="Coils"/>
    </source>
</evidence>
<evidence type="ECO:0000256" key="2">
    <source>
        <dbReference type="SAM" id="Phobius"/>
    </source>
</evidence>
<proteinExistence type="predicted"/>
<dbReference type="OrthoDB" id="5821520at2759"/>
<dbReference type="EMBL" id="CAJEWN010000080">
    <property type="protein sequence ID" value="CAD2160555.1"/>
    <property type="molecule type" value="Genomic_DNA"/>
</dbReference>
<protein>
    <submittedName>
        <fullName evidence="3">Uncharacterized protein</fullName>
    </submittedName>
</protein>
<feature type="transmembrane region" description="Helical" evidence="2">
    <location>
        <begin position="274"/>
        <end position="292"/>
    </location>
</feature>
<keyword evidence="1" id="KW-0175">Coiled coil</keyword>
<sequence>MTLTSSTVLTEPLSVVKQGLLLSEMASASSAIADNKNVFYVDTSIPPILDDGPFRFWHEKRMIRCIFCINYDDYNNLSTFGCELGEQRVQTCLGNFCYMRQHKRPEYFLYTSGCINLTSNGMAAIRNNIAVSLTSEAEEENSELNRKKRLRLLNKKQKYQKQYQNLLKNDKKNGKTTQLCEVGQNVNTCICTNRHLCNNVSVVEPYIEFSDNIFTGIDFDELAHFRFLLPNDPILKEFENQRKNVLGGINRVGGNYLLVRDDINKSFKIYNFDILYFFIIYYFLNIVILKLFY</sequence>
<keyword evidence="2" id="KW-1133">Transmembrane helix</keyword>
<keyword evidence="2" id="KW-0472">Membrane</keyword>
<dbReference type="AlphaFoldDB" id="A0A6V7UKQ8"/>
<keyword evidence="2" id="KW-0812">Transmembrane</keyword>
<evidence type="ECO:0000313" key="3">
    <source>
        <dbReference type="EMBL" id="CAD2160555.1"/>
    </source>
</evidence>
<organism evidence="3 4">
    <name type="scientific">Meloidogyne enterolobii</name>
    <name type="common">Root-knot nematode worm</name>
    <name type="synonym">Meloidogyne mayaguensis</name>
    <dbReference type="NCBI Taxonomy" id="390850"/>
    <lineage>
        <taxon>Eukaryota</taxon>
        <taxon>Metazoa</taxon>
        <taxon>Ecdysozoa</taxon>
        <taxon>Nematoda</taxon>
        <taxon>Chromadorea</taxon>
        <taxon>Rhabditida</taxon>
        <taxon>Tylenchina</taxon>
        <taxon>Tylenchomorpha</taxon>
        <taxon>Tylenchoidea</taxon>
        <taxon>Meloidogynidae</taxon>
        <taxon>Meloidogyninae</taxon>
        <taxon>Meloidogyne</taxon>
    </lineage>
</organism>
<gene>
    <name evidence="3" type="ORF">MENT_LOCUS14321</name>
</gene>
<reference evidence="3 4" key="1">
    <citation type="submission" date="2020-08" db="EMBL/GenBank/DDBJ databases">
        <authorList>
            <person name="Koutsovoulos G."/>
            <person name="Danchin GJ E."/>
        </authorList>
    </citation>
    <scope>NUCLEOTIDE SEQUENCE [LARGE SCALE GENOMIC DNA]</scope>
</reference>
<feature type="coiled-coil region" evidence="1">
    <location>
        <begin position="130"/>
        <end position="169"/>
    </location>
</feature>